<dbReference type="GO" id="GO:0003676">
    <property type="term" value="F:nucleic acid binding"/>
    <property type="evidence" value="ECO:0007669"/>
    <property type="project" value="InterPro"/>
</dbReference>
<organism evidence="1 2">
    <name type="scientific">Strongyloides venezuelensis</name>
    <name type="common">Threadworm</name>
    <dbReference type="NCBI Taxonomy" id="75913"/>
    <lineage>
        <taxon>Eukaryota</taxon>
        <taxon>Metazoa</taxon>
        <taxon>Ecdysozoa</taxon>
        <taxon>Nematoda</taxon>
        <taxon>Chromadorea</taxon>
        <taxon>Rhabditida</taxon>
        <taxon>Tylenchina</taxon>
        <taxon>Panagrolaimomorpha</taxon>
        <taxon>Strongyloidoidea</taxon>
        <taxon>Strongyloididae</taxon>
        <taxon>Strongyloides</taxon>
    </lineage>
</organism>
<dbReference type="InterPro" id="IPR036397">
    <property type="entry name" value="RNaseH_sf"/>
</dbReference>
<reference evidence="2" key="2">
    <citation type="submission" date="2015-08" db="UniProtKB">
        <authorList>
            <consortium name="WormBaseParasite"/>
        </authorList>
    </citation>
    <scope>IDENTIFICATION</scope>
</reference>
<sequence length="160" mass="18355">MVDVYSRKLFARFIKDLKKTTILKSMLEICSDNPLEYIKADNASPFHKTSNAFAERALRTIKESLSKSLIEHSRILKQEDLDSILHHYNNLCNSSTKGIPNERDLKIGTAHFDETYNRHVKVGKQILIKNIHPKKFGPRYNVTKITKSSNDKVNAEALTI</sequence>
<dbReference type="InterPro" id="IPR012337">
    <property type="entry name" value="RNaseH-like_sf"/>
</dbReference>
<evidence type="ECO:0000313" key="2">
    <source>
        <dbReference type="WBParaSite" id="SVE_0596900.1"/>
    </source>
</evidence>
<protein>
    <submittedName>
        <fullName evidence="2">Integrase catalytic domain-containing protein</fullName>
    </submittedName>
</protein>
<dbReference type="Gene3D" id="3.30.420.10">
    <property type="entry name" value="Ribonuclease H-like superfamily/Ribonuclease H"/>
    <property type="match status" value="1"/>
</dbReference>
<dbReference type="WBParaSite" id="SVE_0596900.1">
    <property type="protein sequence ID" value="SVE_0596900.1"/>
    <property type="gene ID" value="SVE_0596900"/>
</dbReference>
<accession>A0A0K0FAW3</accession>
<reference evidence="1" key="1">
    <citation type="submission" date="2014-07" db="EMBL/GenBank/DDBJ databases">
        <authorList>
            <person name="Martin A.A"/>
            <person name="De Silva N."/>
        </authorList>
    </citation>
    <scope>NUCLEOTIDE SEQUENCE</scope>
</reference>
<proteinExistence type="predicted"/>
<keyword evidence="1" id="KW-1185">Reference proteome</keyword>
<evidence type="ECO:0000313" key="1">
    <source>
        <dbReference type="Proteomes" id="UP000035680"/>
    </source>
</evidence>
<dbReference type="Proteomes" id="UP000035680">
    <property type="component" value="Unassembled WGS sequence"/>
</dbReference>
<dbReference type="SUPFAM" id="SSF53098">
    <property type="entry name" value="Ribonuclease H-like"/>
    <property type="match status" value="1"/>
</dbReference>
<dbReference type="AlphaFoldDB" id="A0A0K0FAW3"/>
<name>A0A0K0FAW3_STRVS</name>